<dbReference type="SUPFAM" id="SSF46955">
    <property type="entry name" value="Putative DNA-binding domain"/>
    <property type="match status" value="1"/>
</dbReference>
<dbReference type="GO" id="GO:0003700">
    <property type="term" value="F:DNA-binding transcription factor activity"/>
    <property type="evidence" value="ECO:0007669"/>
    <property type="project" value="InterPro"/>
</dbReference>
<proteinExistence type="predicted"/>
<accession>A0A5A5THT5</accession>
<name>A0A5A5THT5_9CHLR</name>
<dbReference type="Gene3D" id="3.20.80.10">
    <property type="entry name" value="Regulatory factor, effector binding domain"/>
    <property type="match status" value="1"/>
</dbReference>
<feature type="domain" description="HTH merR-type" evidence="2">
    <location>
        <begin position="6"/>
        <end position="76"/>
    </location>
</feature>
<evidence type="ECO:0000313" key="4">
    <source>
        <dbReference type="Proteomes" id="UP000322530"/>
    </source>
</evidence>
<dbReference type="EMBL" id="BIXY01000096">
    <property type="protein sequence ID" value="GCF11151.1"/>
    <property type="molecule type" value="Genomic_DNA"/>
</dbReference>
<dbReference type="InterPro" id="IPR011256">
    <property type="entry name" value="Reg_factor_effector_dom_sf"/>
</dbReference>
<gene>
    <name evidence="3" type="ORF">KDI_47150</name>
</gene>
<organism evidence="3 4">
    <name type="scientific">Dictyobacter arantiisoli</name>
    <dbReference type="NCBI Taxonomy" id="2014874"/>
    <lineage>
        <taxon>Bacteria</taxon>
        <taxon>Bacillati</taxon>
        <taxon>Chloroflexota</taxon>
        <taxon>Ktedonobacteria</taxon>
        <taxon>Ktedonobacterales</taxon>
        <taxon>Dictyobacteraceae</taxon>
        <taxon>Dictyobacter</taxon>
    </lineage>
</organism>
<dbReference type="Gene3D" id="1.10.1660.10">
    <property type="match status" value="1"/>
</dbReference>
<dbReference type="PROSITE" id="PS50937">
    <property type="entry name" value="HTH_MERR_2"/>
    <property type="match status" value="1"/>
</dbReference>
<dbReference type="Pfam" id="PF06445">
    <property type="entry name" value="GyrI-like"/>
    <property type="match status" value="1"/>
</dbReference>
<dbReference type="RefSeq" id="WP_149403996.1">
    <property type="nucleotide sequence ID" value="NZ_BIXY01000096.1"/>
</dbReference>
<dbReference type="OrthoDB" id="9773308at2"/>
<dbReference type="InterPro" id="IPR010499">
    <property type="entry name" value="AraC_E-bd"/>
</dbReference>
<sequence>MGERSLLKIGEFAHVGQVSVVTLRHYEKEGLLKPLTLDPQTGYRYYALEQLPRLHRILALKDLGFPLDHIARLLEDDLPLEQLQGMLTLKQAQTQQMITAEQERLTRIAARLHQIEQEGKLPTYDMLLKQVDAVRVASYRATVLFHGGFEQSTARILAYLHEKQIEPIGPTIIQLHSRSEQREDGLYIDMETAIPISTHLAGTEQIAIRTLSGGSMVSTIYAGVNLLMGQAYAALYCWIKDNGYQIIGPPRLLRLQHGEHIDASHYVTELQFPVARQAPN</sequence>
<keyword evidence="4" id="KW-1185">Reference proteome</keyword>
<dbReference type="PANTHER" id="PTHR30204">
    <property type="entry name" value="REDOX-CYCLING DRUG-SENSING TRANSCRIPTIONAL ACTIVATOR SOXR"/>
    <property type="match status" value="1"/>
</dbReference>
<dbReference type="InterPro" id="IPR009061">
    <property type="entry name" value="DNA-bd_dom_put_sf"/>
</dbReference>
<keyword evidence="1" id="KW-0238">DNA-binding</keyword>
<dbReference type="PANTHER" id="PTHR30204:SF97">
    <property type="entry name" value="MERR FAMILY REGULATORY PROTEIN"/>
    <property type="match status" value="1"/>
</dbReference>
<dbReference type="SMART" id="SM00422">
    <property type="entry name" value="HTH_MERR"/>
    <property type="match status" value="1"/>
</dbReference>
<evidence type="ECO:0000256" key="1">
    <source>
        <dbReference type="ARBA" id="ARBA00023125"/>
    </source>
</evidence>
<dbReference type="GO" id="GO:0003677">
    <property type="term" value="F:DNA binding"/>
    <property type="evidence" value="ECO:0007669"/>
    <property type="project" value="UniProtKB-KW"/>
</dbReference>
<dbReference type="InterPro" id="IPR029442">
    <property type="entry name" value="GyrI-like"/>
</dbReference>
<dbReference type="InterPro" id="IPR047057">
    <property type="entry name" value="MerR_fam"/>
</dbReference>
<dbReference type="AlphaFoldDB" id="A0A5A5THT5"/>
<dbReference type="Pfam" id="PF13411">
    <property type="entry name" value="MerR_1"/>
    <property type="match status" value="1"/>
</dbReference>
<dbReference type="CDD" id="cd01107">
    <property type="entry name" value="HTH_BmrR"/>
    <property type="match status" value="1"/>
</dbReference>
<dbReference type="InterPro" id="IPR000551">
    <property type="entry name" value="MerR-type_HTH_dom"/>
</dbReference>
<dbReference type="Proteomes" id="UP000322530">
    <property type="component" value="Unassembled WGS sequence"/>
</dbReference>
<evidence type="ECO:0000313" key="3">
    <source>
        <dbReference type="EMBL" id="GCF11151.1"/>
    </source>
</evidence>
<dbReference type="SMART" id="SM00871">
    <property type="entry name" value="AraC_E_bind"/>
    <property type="match status" value="1"/>
</dbReference>
<protein>
    <submittedName>
        <fullName evidence="3">MerR family transcriptional regulator</fullName>
    </submittedName>
</protein>
<comment type="caution">
    <text evidence="3">The sequence shown here is derived from an EMBL/GenBank/DDBJ whole genome shotgun (WGS) entry which is preliminary data.</text>
</comment>
<reference evidence="3 4" key="1">
    <citation type="submission" date="2019-01" db="EMBL/GenBank/DDBJ databases">
        <title>Draft genome sequence of Dictyobacter sp. Uno17.</title>
        <authorList>
            <person name="Wang C.M."/>
            <person name="Zheng Y."/>
            <person name="Sakai Y."/>
            <person name="Abe K."/>
            <person name="Yokota A."/>
            <person name="Yabe S."/>
        </authorList>
    </citation>
    <scope>NUCLEOTIDE SEQUENCE [LARGE SCALE GENOMIC DNA]</scope>
    <source>
        <strain evidence="3 4">Uno17</strain>
    </source>
</reference>
<evidence type="ECO:0000259" key="2">
    <source>
        <dbReference type="PROSITE" id="PS50937"/>
    </source>
</evidence>
<dbReference type="SUPFAM" id="SSF55136">
    <property type="entry name" value="Probable bacterial effector-binding domain"/>
    <property type="match status" value="1"/>
</dbReference>